<dbReference type="RefSeq" id="WP_003756225.1">
    <property type="nucleotide sequence ID" value="NZ_CABKNG010000001.1"/>
</dbReference>
<dbReference type="Gene3D" id="3.30.300.20">
    <property type="match status" value="1"/>
</dbReference>
<dbReference type="SUPFAM" id="SSF82784">
    <property type="entry name" value="OsmC-like"/>
    <property type="match status" value="1"/>
</dbReference>
<dbReference type="InterPro" id="IPR015946">
    <property type="entry name" value="KH_dom-like_a/b"/>
</dbReference>
<dbReference type="Proteomes" id="UP000254879">
    <property type="component" value="Unassembled WGS sequence"/>
</dbReference>
<dbReference type="PANTHER" id="PTHR34352:SF1">
    <property type="entry name" value="PROTEIN YHFA"/>
    <property type="match status" value="1"/>
</dbReference>
<dbReference type="InterPro" id="IPR003718">
    <property type="entry name" value="OsmC/Ohr_fam"/>
</dbReference>
<dbReference type="InterPro" id="IPR036102">
    <property type="entry name" value="OsmC/Ohrsf"/>
</dbReference>
<dbReference type="EMBL" id="UGPG01000001">
    <property type="protein sequence ID" value="STY43017.1"/>
    <property type="molecule type" value="Genomic_DNA"/>
</dbReference>
<reference evidence="1 2" key="1">
    <citation type="submission" date="2018-06" db="EMBL/GenBank/DDBJ databases">
        <authorList>
            <consortium name="Pathogen Informatics"/>
            <person name="Doyle S."/>
        </authorList>
    </citation>
    <scope>NUCLEOTIDE SEQUENCE [LARGE SCALE GENOMIC DNA]</scope>
    <source>
        <strain evidence="2">NCTC 10815</strain>
    </source>
</reference>
<sequence>MSEPLKIKLTEQGFETELPAETIIIDNKGNGHSPSDLMIASLAGCSALVFRNILSKKRMAYTDLWLEATAEKVPEEANRISAVHIHFKITGTDLDATSLDKALKLVPKHCSMARSVEGSIEITESVEIISE</sequence>
<accession>A0A378M9I3</accession>
<proteinExistence type="predicted"/>
<gene>
    <name evidence="1" type="primary">yhfA</name>
    <name evidence="1" type="ORF">NCTC10815_00273</name>
</gene>
<dbReference type="AlphaFoldDB" id="A0A378M9I3"/>
<dbReference type="Pfam" id="PF02566">
    <property type="entry name" value="OsmC"/>
    <property type="match status" value="1"/>
</dbReference>
<protein>
    <submittedName>
        <fullName evidence="1">Peroxiredoxin, OsmC subfamily</fullName>
    </submittedName>
</protein>
<name>A0A378M9I3_LISGR</name>
<dbReference type="PANTHER" id="PTHR34352">
    <property type="entry name" value="PROTEIN YHFA"/>
    <property type="match status" value="1"/>
</dbReference>
<organism evidence="1 2">
    <name type="scientific">Listeria grayi</name>
    <name type="common">Listeria murrayi</name>
    <dbReference type="NCBI Taxonomy" id="1641"/>
    <lineage>
        <taxon>Bacteria</taxon>
        <taxon>Bacillati</taxon>
        <taxon>Bacillota</taxon>
        <taxon>Bacilli</taxon>
        <taxon>Bacillales</taxon>
        <taxon>Listeriaceae</taxon>
        <taxon>Listeria</taxon>
    </lineage>
</organism>
<dbReference type="OrthoDB" id="13625at2"/>
<evidence type="ECO:0000313" key="2">
    <source>
        <dbReference type="Proteomes" id="UP000254879"/>
    </source>
</evidence>
<evidence type="ECO:0000313" key="1">
    <source>
        <dbReference type="EMBL" id="STY43017.1"/>
    </source>
</evidence>